<gene>
    <name evidence="8" type="ORF">EII11_04910</name>
</gene>
<dbReference type="SUPFAM" id="SSF161098">
    <property type="entry name" value="MetI-like"/>
    <property type="match status" value="1"/>
</dbReference>
<comment type="caution">
    <text evidence="8">The sequence shown here is derived from an EMBL/GenBank/DDBJ whole genome shotgun (WGS) entry which is preliminary data.</text>
</comment>
<feature type="transmembrane region" description="Helical" evidence="6">
    <location>
        <begin position="45"/>
        <end position="67"/>
    </location>
</feature>
<dbReference type="GO" id="GO:0055085">
    <property type="term" value="P:transmembrane transport"/>
    <property type="evidence" value="ECO:0007669"/>
    <property type="project" value="InterPro"/>
</dbReference>
<evidence type="ECO:0000256" key="4">
    <source>
        <dbReference type="ARBA" id="ARBA00022989"/>
    </source>
</evidence>
<evidence type="ECO:0000256" key="1">
    <source>
        <dbReference type="ARBA" id="ARBA00004141"/>
    </source>
</evidence>
<feature type="domain" description="ABC transmembrane type-1" evidence="7">
    <location>
        <begin position="7"/>
        <end position="189"/>
    </location>
</feature>
<reference evidence="8 9" key="1">
    <citation type="submission" date="2018-11" db="EMBL/GenBank/DDBJ databases">
        <title>Genomes From Bacteria Associated with the Canine Oral Cavity: a Test Case for Automated Genome-Based Taxonomic Assignment.</title>
        <authorList>
            <person name="Coil D.A."/>
            <person name="Jospin G."/>
            <person name="Darling A.E."/>
            <person name="Wallis C."/>
            <person name="Davis I.J."/>
            <person name="Harris S."/>
            <person name="Eisen J.A."/>
            <person name="Holcombe L.J."/>
            <person name="O'Flynn C."/>
        </authorList>
    </citation>
    <scope>NUCLEOTIDE SEQUENCE [LARGE SCALE GENOMIC DNA]</scope>
    <source>
        <strain evidence="8 9">OH770</strain>
    </source>
</reference>
<dbReference type="InterPro" id="IPR051204">
    <property type="entry name" value="ABC_transp_perm/SBD"/>
</dbReference>
<dbReference type="CDD" id="cd06261">
    <property type="entry name" value="TM_PBP2"/>
    <property type="match status" value="1"/>
</dbReference>
<protein>
    <submittedName>
        <fullName evidence="8">ABC transporter permease subunit</fullName>
    </submittedName>
</protein>
<dbReference type="InterPro" id="IPR035906">
    <property type="entry name" value="MetI-like_sf"/>
</dbReference>
<accession>A0A3P1SEZ7</accession>
<organism evidence="8 9">
    <name type="scientific">Schaalia canis</name>
    <dbReference type="NCBI Taxonomy" id="100469"/>
    <lineage>
        <taxon>Bacteria</taxon>
        <taxon>Bacillati</taxon>
        <taxon>Actinomycetota</taxon>
        <taxon>Actinomycetes</taxon>
        <taxon>Actinomycetales</taxon>
        <taxon>Actinomycetaceae</taxon>
        <taxon>Schaalia</taxon>
    </lineage>
</organism>
<dbReference type="PANTHER" id="PTHR30177:SF4">
    <property type="entry name" value="OSMOPROTECTANT IMPORT PERMEASE PROTEIN OSMW"/>
    <property type="match status" value="1"/>
</dbReference>
<dbReference type="Proteomes" id="UP000280444">
    <property type="component" value="Unassembled WGS sequence"/>
</dbReference>
<evidence type="ECO:0000259" key="7">
    <source>
        <dbReference type="PROSITE" id="PS50928"/>
    </source>
</evidence>
<feature type="transmembrane region" description="Helical" evidence="6">
    <location>
        <begin position="128"/>
        <end position="151"/>
    </location>
</feature>
<evidence type="ECO:0000256" key="5">
    <source>
        <dbReference type="ARBA" id="ARBA00023136"/>
    </source>
</evidence>
<keyword evidence="4 6" id="KW-1133">Transmembrane helix</keyword>
<dbReference type="EMBL" id="RQZF01000003">
    <property type="protein sequence ID" value="RRC95728.1"/>
    <property type="molecule type" value="Genomic_DNA"/>
</dbReference>
<dbReference type="AlphaFoldDB" id="A0A3P1SEZ7"/>
<evidence type="ECO:0000256" key="2">
    <source>
        <dbReference type="ARBA" id="ARBA00022448"/>
    </source>
</evidence>
<name>A0A3P1SEZ7_9ACTO</name>
<keyword evidence="2 6" id="KW-0813">Transport</keyword>
<evidence type="ECO:0000313" key="9">
    <source>
        <dbReference type="Proteomes" id="UP000280444"/>
    </source>
</evidence>
<feature type="transmembrane region" description="Helical" evidence="6">
    <location>
        <begin position="171"/>
        <end position="197"/>
    </location>
</feature>
<keyword evidence="9" id="KW-1185">Reference proteome</keyword>
<sequence>MMVVDYLIDHLWLSVPPIIAATILAVPLGRLAYKYPKIGGMLLSGATLLYAIPALPLLIVIPAIFGVPLRSPLTMMIALTLYGVALMVRSAVDAFHSVDPRIREAAIAIGNSPRSIFWRVDLPLASPVLFAGVRVVAVSTIGLVPIGALIGIPTLGTLLTDGFQRGISVEIWTGVIVTMLLALIIDTALRGCAWLALPWARQVRRRG</sequence>
<keyword evidence="5 6" id="KW-0472">Membrane</keyword>
<feature type="transmembrane region" description="Helical" evidence="6">
    <location>
        <begin position="73"/>
        <end position="92"/>
    </location>
</feature>
<feature type="transmembrane region" description="Helical" evidence="6">
    <location>
        <begin position="12"/>
        <end position="33"/>
    </location>
</feature>
<evidence type="ECO:0000256" key="6">
    <source>
        <dbReference type="RuleBase" id="RU363032"/>
    </source>
</evidence>
<keyword evidence="3 6" id="KW-0812">Transmembrane</keyword>
<evidence type="ECO:0000313" key="8">
    <source>
        <dbReference type="EMBL" id="RRC95728.1"/>
    </source>
</evidence>
<dbReference type="InterPro" id="IPR000515">
    <property type="entry name" value="MetI-like"/>
</dbReference>
<comment type="subcellular location">
    <subcellularLocation>
        <location evidence="6">Cell membrane</location>
        <topology evidence="6">Multi-pass membrane protein</topology>
    </subcellularLocation>
    <subcellularLocation>
        <location evidence="1">Membrane</location>
        <topology evidence="1">Multi-pass membrane protein</topology>
    </subcellularLocation>
</comment>
<dbReference type="Gene3D" id="1.10.3720.10">
    <property type="entry name" value="MetI-like"/>
    <property type="match status" value="1"/>
</dbReference>
<dbReference type="PANTHER" id="PTHR30177">
    <property type="entry name" value="GLYCINE BETAINE/L-PROLINE TRANSPORT SYSTEM PERMEASE PROTEIN PROW"/>
    <property type="match status" value="1"/>
</dbReference>
<evidence type="ECO:0000256" key="3">
    <source>
        <dbReference type="ARBA" id="ARBA00022692"/>
    </source>
</evidence>
<dbReference type="GO" id="GO:0031460">
    <property type="term" value="P:glycine betaine transport"/>
    <property type="evidence" value="ECO:0007669"/>
    <property type="project" value="TreeGrafter"/>
</dbReference>
<dbReference type="PROSITE" id="PS50928">
    <property type="entry name" value="ABC_TM1"/>
    <property type="match status" value="1"/>
</dbReference>
<dbReference type="OrthoDB" id="3233284at2"/>
<comment type="similarity">
    <text evidence="6">Belongs to the binding-protein-dependent transport system permease family.</text>
</comment>
<dbReference type="Pfam" id="PF00528">
    <property type="entry name" value="BPD_transp_1"/>
    <property type="match status" value="1"/>
</dbReference>
<dbReference type="GO" id="GO:0005886">
    <property type="term" value="C:plasma membrane"/>
    <property type="evidence" value="ECO:0007669"/>
    <property type="project" value="UniProtKB-SubCell"/>
</dbReference>
<proteinExistence type="inferred from homology"/>